<evidence type="ECO:0000256" key="1">
    <source>
        <dbReference type="SAM" id="Phobius"/>
    </source>
</evidence>
<dbReference type="EMBL" id="CP146203">
    <property type="protein sequence ID" value="XBH20348.1"/>
    <property type="molecule type" value="Genomic_DNA"/>
</dbReference>
<feature type="transmembrane region" description="Helical" evidence="1">
    <location>
        <begin position="260"/>
        <end position="282"/>
    </location>
</feature>
<feature type="transmembrane region" description="Helical" evidence="1">
    <location>
        <begin position="151"/>
        <end position="177"/>
    </location>
</feature>
<proteinExistence type="predicted"/>
<feature type="transmembrane region" description="Helical" evidence="1">
    <location>
        <begin position="64"/>
        <end position="83"/>
    </location>
</feature>
<feature type="transmembrane region" description="Helical" evidence="1">
    <location>
        <begin position="210"/>
        <end position="228"/>
    </location>
</feature>
<gene>
    <name evidence="2" type="ORF">V5R04_08785</name>
</gene>
<dbReference type="AlphaFoldDB" id="A0AAU7DRB3"/>
<keyword evidence="1" id="KW-1133">Transmembrane helix</keyword>
<keyword evidence="1" id="KW-0812">Transmembrane</keyword>
<protein>
    <submittedName>
        <fullName evidence="2">Uncharacterized protein</fullName>
    </submittedName>
</protein>
<name>A0AAU7DRB3_9MICO</name>
<reference evidence="2" key="1">
    <citation type="submission" date="2024-02" db="EMBL/GenBank/DDBJ databases">
        <title>Tomenella chthoni gen. nov. sp. nov., a member of the family Jonesiaceae isolated from bat guano.</title>
        <authorList>
            <person name="Miller S.L."/>
            <person name="King J."/>
            <person name="Sankaranarayanan K."/>
            <person name="Lawson P.A."/>
        </authorList>
    </citation>
    <scope>NUCLEOTIDE SEQUENCE</scope>
    <source>
        <strain evidence="2">BS-20</strain>
    </source>
</reference>
<accession>A0AAU7DRB3</accession>
<sequence>MNQQESFPDPESAEKDVPTAGSLIKLAVRDNVFILLVVLSCIITGLGIWVAAGDPHGKQGWSMPAAILAPALPVAWSIVQLLWNDTKPELFIGSAFLRSVAVPFFSVVPTLFFAVVTVLLPVVNRTIEETRYGEYGTHYYFSVRDGSPLQVVIAGTGVLGYAAGVLAGLLIIVFVLLPTMAFGNPKKFAQVNQLEPGEEHAKSNAVASKALSVFLMLTFLIPTLIVFGKEHARGYTLGEAIKYTFSVFSYPYPSELVGDIAWTTGAVLIPIGVVAVVVAKFFQKPKAHRPAFPTLEGDIQAESLNESPANRTRNEK</sequence>
<evidence type="ECO:0000313" key="2">
    <source>
        <dbReference type="EMBL" id="XBH20348.1"/>
    </source>
</evidence>
<keyword evidence="1" id="KW-0472">Membrane</keyword>
<feature type="transmembrane region" description="Helical" evidence="1">
    <location>
        <begin position="32"/>
        <end position="52"/>
    </location>
</feature>
<feature type="transmembrane region" description="Helical" evidence="1">
    <location>
        <begin position="95"/>
        <end position="123"/>
    </location>
</feature>
<organism evidence="2">
    <name type="scientific">Jonesiaceae bacterium BS-20</name>
    <dbReference type="NCBI Taxonomy" id="3120821"/>
    <lineage>
        <taxon>Bacteria</taxon>
        <taxon>Bacillati</taxon>
        <taxon>Actinomycetota</taxon>
        <taxon>Actinomycetes</taxon>
        <taxon>Micrococcales</taxon>
        <taxon>Jonesiaceae</taxon>
    </lineage>
</organism>